<keyword evidence="7" id="KW-1185">Reference proteome</keyword>
<feature type="compositionally biased region" description="Basic and acidic residues" evidence="4">
    <location>
        <begin position="95"/>
        <end position="110"/>
    </location>
</feature>
<dbReference type="FunFam" id="1.20.900.10:FF:000003">
    <property type="entry name" value="Rho guanine nucleotide exchange factor 10 like"/>
    <property type="match status" value="1"/>
</dbReference>
<dbReference type="InterPro" id="IPR035899">
    <property type="entry name" value="DBL_dom_sf"/>
</dbReference>
<dbReference type="GO" id="GO:0005737">
    <property type="term" value="C:cytoplasm"/>
    <property type="evidence" value="ECO:0007669"/>
    <property type="project" value="UniProtKB-ARBA"/>
</dbReference>
<feature type="compositionally biased region" description="Polar residues" evidence="4">
    <location>
        <begin position="1178"/>
        <end position="1187"/>
    </location>
</feature>
<feature type="compositionally biased region" description="Low complexity" evidence="4">
    <location>
        <begin position="52"/>
        <end position="64"/>
    </location>
</feature>
<dbReference type="InterPro" id="IPR011993">
    <property type="entry name" value="PH-like_dom_sf"/>
</dbReference>
<dbReference type="EMBL" id="JAVRJZ010000017">
    <property type="protein sequence ID" value="KAK2709309.1"/>
    <property type="molecule type" value="Genomic_DNA"/>
</dbReference>
<feature type="compositionally biased region" description="Low complexity" evidence="4">
    <location>
        <begin position="111"/>
        <end position="125"/>
    </location>
</feature>
<dbReference type="Gene3D" id="2.30.29.30">
    <property type="entry name" value="Pleckstrin-homology domain (PH domain)/Phosphotyrosine-binding domain (PTB)"/>
    <property type="match status" value="1"/>
</dbReference>
<feature type="coiled-coil region" evidence="3">
    <location>
        <begin position="382"/>
        <end position="415"/>
    </location>
</feature>
<organism evidence="6 7">
    <name type="scientific">Artemia franciscana</name>
    <name type="common">Brine shrimp</name>
    <name type="synonym">Artemia sanfranciscana</name>
    <dbReference type="NCBI Taxonomy" id="6661"/>
    <lineage>
        <taxon>Eukaryota</taxon>
        <taxon>Metazoa</taxon>
        <taxon>Ecdysozoa</taxon>
        <taxon>Arthropoda</taxon>
        <taxon>Crustacea</taxon>
        <taxon>Branchiopoda</taxon>
        <taxon>Anostraca</taxon>
        <taxon>Artemiidae</taxon>
        <taxon>Artemia</taxon>
    </lineage>
</organism>
<accession>A0AA88HFF5</accession>
<sequence length="1287" mass="143895">MLGSQEKENDLESQIYEDIDTSTICTTLSRENDSMTEEFPCRRLDVHRQCSSDDSWGSGDFESFSSDDEEKNYNKSSSTLKAFFNGGRSLLRDKWRESRSRSRDEVDRKASTSNSIETSETSPTNGERRFSRLFSLRRASSSQSFTNIGATRGSTLPPNIAMSSEKEGTPVPSRMPSLTEESDELNYGGNATFQRRYQPPTLPPAPPGLTPEQFKRRQIVATIVHSENSYVSTLQRIVNDYKKRLEESCPPIMSPNKIATIFHRLPQILHCHNLFRVSLADSIRNWDKEEKLGEVFVASFSKALVLDIYSDFINNFSTAMELAKSEAKRKAAFADFLKVKQISSHDRLSFFGLMVKPVQRFPQFILLLQDLIKHTPPGHHDRMSLQMALTQLESLAELLNERKREAEQIQAFRESLKRLSGKFSIRPLSDGNRYLLRQDDVTLVEFGPLGAISKTKDRRLLLLNDLLLCVAVSSKEGDEYRNSERLQLKWAYPVSDIEVEDMSASPTLSRLLAASGTNGLKSSEVISTVDQLCHEMNTLMQDYETLSRISNLVQSLHGNYEGLSLSGVQQALTSIQRAIQSKDEAMAWVDNCCLHLTVRSTSRGKEEKITFQLESPNSRKDWITELRLAQLALDPRHAPAWELPETEHVPLAKLPLFVTSRTIQRSNTPTEVRCGCFYTLLVPKSVRTAGAPIKTTNQSFVWVITTDGSSSRISTFSIQPAVGPQLKPLGCVDLVETKIIAMEFTPALVQTECETGDKHYGDLVWISTENRRLLLYSARDPESPRQLAGQLLPSAASHIKYHCDQIVMALVNGTLAIYRRNTDLGWDISTPQQIIHVGDDPVSSLLCIGTNIYVGSGKNVSMLDGYGCEVQREFTLHHDQQTTISAMAHAGVGLWLSLKNSSVICLYHTETFRHLQDINIASHVSQVMSEQLRNTPRNIFVTTLMAAKGVLWVGTNVGVTLNIPLPKLQGVPIISGRANVAYHANCGPVTMFLPLVYKPPVRPMSRDTRSVSLQISGESRDSVIQEENETDLSPVVQKRESKLEKQVSDGDLLDRSSNFNTVPKLRHQSSCSPVLTRRDSKERQNYKRMSRTLPRGFGLVPASSFNEFDIYGLYNELMNVKEFENNVTQSSDPLYETLRRSDPDLANMTRVSTLDRRLTLKSVRPRSLDLSTWSVDSRSSAYTNSSGSDEKAENTSITSSTSGTGTASSASSGTMRTIKPSINRSISVRTKRGIDTISKSSDPNTPRTLITLVGGRGYLNLKSSDKDKKSSTASANDAHIVVWEMKL</sequence>
<name>A0AA88HFF5_ARTSF</name>
<reference evidence="6" key="1">
    <citation type="submission" date="2023-07" db="EMBL/GenBank/DDBJ databases">
        <title>Chromosome-level genome assembly of Artemia franciscana.</title>
        <authorList>
            <person name="Jo E."/>
        </authorList>
    </citation>
    <scope>NUCLEOTIDE SEQUENCE</scope>
    <source>
        <tissue evidence="6">Whole body</tissue>
    </source>
</reference>
<dbReference type="Pfam" id="PF19057">
    <property type="entry name" value="PH_19"/>
    <property type="match status" value="1"/>
</dbReference>
<feature type="region of interest" description="Disordered" evidence="4">
    <location>
        <begin position="95"/>
        <end position="128"/>
    </location>
</feature>
<gene>
    <name evidence="6" type="ORF">QYM36_013095</name>
</gene>
<dbReference type="GO" id="GO:0005085">
    <property type="term" value="F:guanyl-nucleotide exchange factor activity"/>
    <property type="evidence" value="ECO:0007669"/>
    <property type="project" value="UniProtKB-KW"/>
</dbReference>
<keyword evidence="1" id="KW-0597">Phosphoprotein</keyword>
<evidence type="ECO:0000256" key="2">
    <source>
        <dbReference type="ARBA" id="ARBA00022658"/>
    </source>
</evidence>
<evidence type="ECO:0000313" key="6">
    <source>
        <dbReference type="EMBL" id="KAK2709309.1"/>
    </source>
</evidence>
<dbReference type="Pfam" id="PF00621">
    <property type="entry name" value="RhoGEF"/>
    <property type="match status" value="1"/>
</dbReference>
<feature type="region of interest" description="Disordered" evidence="4">
    <location>
        <begin position="1008"/>
        <end position="1041"/>
    </location>
</feature>
<dbReference type="PANTHER" id="PTHR12877:SF7">
    <property type="entry name" value="RHO GUANINE NUCLEOTIDE EXCHANGE FACTOR 10-LIKE PROTEIN"/>
    <property type="match status" value="1"/>
</dbReference>
<dbReference type="CDD" id="cd00160">
    <property type="entry name" value="RhoGEF"/>
    <property type="match status" value="1"/>
</dbReference>
<feature type="compositionally biased region" description="Polar residues" evidence="4">
    <location>
        <begin position="144"/>
        <end position="157"/>
    </location>
</feature>
<evidence type="ECO:0000256" key="3">
    <source>
        <dbReference type="SAM" id="Coils"/>
    </source>
</evidence>
<evidence type="ECO:0000256" key="4">
    <source>
        <dbReference type="SAM" id="MobiDB-lite"/>
    </source>
</evidence>
<dbReference type="PANTHER" id="PTHR12877">
    <property type="entry name" value="RHO GUANINE NUCLEOTIDE EXCHANGE FACTOR"/>
    <property type="match status" value="1"/>
</dbReference>
<dbReference type="SUPFAM" id="SSF50729">
    <property type="entry name" value="PH domain-like"/>
    <property type="match status" value="1"/>
</dbReference>
<dbReference type="Gene3D" id="1.20.900.10">
    <property type="entry name" value="Dbl homology (DH) domain"/>
    <property type="match status" value="1"/>
</dbReference>
<dbReference type="Proteomes" id="UP001187531">
    <property type="component" value="Unassembled WGS sequence"/>
</dbReference>
<dbReference type="SUPFAM" id="SSF48065">
    <property type="entry name" value="DBL homology domain (DH-domain)"/>
    <property type="match status" value="1"/>
</dbReference>
<dbReference type="SUPFAM" id="SSF50978">
    <property type="entry name" value="WD40 repeat-like"/>
    <property type="match status" value="1"/>
</dbReference>
<feature type="region of interest" description="Disordered" evidence="4">
    <location>
        <begin position="1063"/>
        <end position="1087"/>
    </location>
</feature>
<evidence type="ECO:0000256" key="1">
    <source>
        <dbReference type="ARBA" id="ARBA00022553"/>
    </source>
</evidence>
<evidence type="ECO:0000259" key="5">
    <source>
        <dbReference type="PROSITE" id="PS50010"/>
    </source>
</evidence>
<dbReference type="PROSITE" id="PS50010">
    <property type="entry name" value="DH_2"/>
    <property type="match status" value="1"/>
</dbReference>
<feature type="region of interest" description="Disordered" evidence="4">
    <location>
        <begin position="1178"/>
        <end position="1230"/>
    </location>
</feature>
<dbReference type="InterPro" id="IPR000219">
    <property type="entry name" value="DH_dom"/>
</dbReference>
<comment type="caution">
    <text evidence="6">The sequence shown here is derived from an EMBL/GenBank/DDBJ whole genome shotgun (WGS) entry which is preliminary data.</text>
</comment>
<keyword evidence="3" id="KW-0175">Coiled coil</keyword>
<feature type="compositionally biased region" description="Basic and acidic residues" evidence="4">
    <location>
        <begin position="1076"/>
        <end position="1085"/>
    </location>
</feature>
<dbReference type="InterPro" id="IPR039919">
    <property type="entry name" value="ARHGEF10/ARHGEF17"/>
</dbReference>
<dbReference type="GO" id="GO:0051496">
    <property type="term" value="P:positive regulation of stress fiber assembly"/>
    <property type="evidence" value="ECO:0007669"/>
    <property type="project" value="TreeGrafter"/>
</dbReference>
<keyword evidence="2" id="KW-0344">Guanine-nucleotide releasing factor</keyword>
<dbReference type="GO" id="GO:0030036">
    <property type="term" value="P:actin cytoskeleton organization"/>
    <property type="evidence" value="ECO:0007669"/>
    <property type="project" value="TreeGrafter"/>
</dbReference>
<feature type="region of interest" description="Disordered" evidence="4">
    <location>
        <begin position="144"/>
        <end position="185"/>
    </location>
</feature>
<feature type="compositionally biased region" description="Low complexity" evidence="4">
    <location>
        <begin position="1195"/>
        <end position="1214"/>
    </location>
</feature>
<dbReference type="InterPro" id="IPR036322">
    <property type="entry name" value="WD40_repeat_dom_sf"/>
</dbReference>
<protein>
    <recommendedName>
        <fullName evidence="5">DH domain-containing protein</fullName>
    </recommendedName>
</protein>
<proteinExistence type="predicted"/>
<dbReference type="SMART" id="SM00325">
    <property type="entry name" value="RhoGEF"/>
    <property type="match status" value="1"/>
</dbReference>
<feature type="domain" description="DH" evidence="5">
    <location>
        <begin position="215"/>
        <end position="402"/>
    </location>
</feature>
<evidence type="ECO:0000313" key="7">
    <source>
        <dbReference type="Proteomes" id="UP001187531"/>
    </source>
</evidence>
<feature type="region of interest" description="Disordered" evidence="4">
    <location>
        <begin position="50"/>
        <end position="75"/>
    </location>
</feature>
<dbReference type="Pfam" id="PF19056">
    <property type="entry name" value="WD40_2"/>
    <property type="match status" value="1"/>
</dbReference>